<evidence type="ECO:0000313" key="3">
    <source>
        <dbReference type="Proteomes" id="UP000188181"/>
    </source>
</evidence>
<dbReference type="STRING" id="1851148.SMSP2_00179"/>
<name>A0A1Q2MAT8_9BACT</name>
<accession>A0A1Q2MAT8</accession>
<dbReference type="InterPro" id="IPR011050">
    <property type="entry name" value="Pectin_lyase_fold/virulence"/>
</dbReference>
<dbReference type="InterPro" id="IPR013320">
    <property type="entry name" value="ConA-like_dom_sf"/>
</dbReference>
<organism evidence="2 3">
    <name type="scientific">Limihaloglobus sulfuriphilus</name>
    <dbReference type="NCBI Taxonomy" id="1851148"/>
    <lineage>
        <taxon>Bacteria</taxon>
        <taxon>Pseudomonadati</taxon>
        <taxon>Planctomycetota</taxon>
        <taxon>Phycisphaerae</taxon>
        <taxon>Sedimentisphaerales</taxon>
        <taxon>Sedimentisphaeraceae</taxon>
        <taxon>Limihaloglobus</taxon>
    </lineage>
</organism>
<dbReference type="GO" id="GO:0000272">
    <property type="term" value="P:polysaccharide catabolic process"/>
    <property type="evidence" value="ECO:0007669"/>
    <property type="project" value="InterPro"/>
</dbReference>
<evidence type="ECO:0000256" key="1">
    <source>
        <dbReference type="SAM" id="SignalP"/>
    </source>
</evidence>
<dbReference type="InterPro" id="IPR036439">
    <property type="entry name" value="Dockerin_dom_sf"/>
</dbReference>
<dbReference type="Pfam" id="PF00404">
    <property type="entry name" value="Dockerin_1"/>
    <property type="match status" value="1"/>
</dbReference>
<dbReference type="SMART" id="SM00710">
    <property type="entry name" value="PbH1"/>
    <property type="match status" value="5"/>
</dbReference>
<keyword evidence="3" id="KW-1185">Reference proteome</keyword>
<dbReference type="KEGG" id="pbas:SMSP2_00179"/>
<gene>
    <name evidence="2" type="ORF">SMSP2_00179</name>
</gene>
<dbReference type="GO" id="GO:0004553">
    <property type="term" value="F:hydrolase activity, hydrolyzing O-glycosyl compounds"/>
    <property type="evidence" value="ECO:0007669"/>
    <property type="project" value="InterPro"/>
</dbReference>
<dbReference type="SUPFAM" id="SSF63446">
    <property type="entry name" value="Type I dockerin domain"/>
    <property type="match status" value="1"/>
</dbReference>
<dbReference type="Proteomes" id="UP000188181">
    <property type="component" value="Chromosome"/>
</dbReference>
<dbReference type="EMBL" id="CP019646">
    <property type="protein sequence ID" value="AQQ69845.1"/>
    <property type="molecule type" value="Genomic_DNA"/>
</dbReference>
<feature type="chain" id="PRO_5010354958" description="Pectate lyase C" evidence="1">
    <location>
        <begin position="21"/>
        <end position="1105"/>
    </location>
</feature>
<feature type="signal peptide" evidence="1">
    <location>
        <begin position="1"/>
        <end position="20"/>
    </location>
</feature>
<dbReference type="OrthoDB" id="127107at2"/>
<evidence type="ECO:0008006" key="4">
    <source>
        <dbReference type="Google" id="ProtNLM"/>
    </source>
</evidence>
<protein>
    <recommendedName>
        <fullName evidence="4">Pectate lyase C</fullName>
    </recommendedName>
</protein>
<dbReference type="AlphaFoldDB" id="A0A1Q2MAT8"/>
<dbReference type="SUPFAM" id="SSF49899">
    <property type="entry name" value="Concanavalin A-like lectins/glucanases"/>
    <property type="match status" value="1"/>
</dbReference>
<reference evidence="3" key="1">
    <citation type="submission" date="2017-02" db="EMBL/GenBank/DDBJ databases">
        <title>Comparative genomics and description of representatives of a novel lineage of planctomycetes thriving in anoxic sediments.</title>
        <authorList>
            <person name="Spring S."/>
            <person name="Bunk B."/>
            <person name="Sproer C."/>
        </authorList>
    </citation>
    <scope>NUCLEOTIDE SEQUENCE [LARGE SCALE GENOMIC DNA]</scope>
    <source>
        <strain evidence="3">SM-Chi-D1</strain>
    </source>
</reference>
<dbReference type="Pfam" id="PF13385">
    <property type="entry name" value="Laminin_G_3"/>
    <property type="match status" value="1"/>
</dbReference>
<keyword evidence="1" id="KW-0732">Signal</keyword>
<dbReference type="InterPro" id="IPR006626">
    <property type="entry name" value="PbH1"/>
</dbReference>
<dbReference type="Gene3D" id="1.10.1330.10">
    <property type="entry name" value="Dockerin domain"/>
    <property type="match status" value="1"/>
</dbReference>
<dbReference type="Gene3D" id="2.160.20.10">
    <property type="entry name" value="Single-stranded right-handed beta-helix, Pectin lyase-like"/>
    <property type="match status" value="1"/>
</dbReference>
<sequence length="1105" mass="124275" precursor="true">MTTRKILFTTLVCLALFAQARPVSEVMLDGGAGFDPWNQTRWSNWYDQDGKIVEPFEIDVSLAFADKTTPWHFDSSYVKRIIGGLPSVFVVSDNSDISIDGNGITIDARTDADLARDLYYYYTHRISLDEYSDENCFIFYQTEYSQAGDRRSIIHNMTIKGFSRGIAFHHDHRRKVDVQNINFIRDIWGVFPRGQNGTVQNCVFEENVMGGFYCEYNSYDWIIQNCTFRDNNTRGVPSYADIVIDACRDYLVSGNSFLPAAYYNRPYHTAISLYRNRGENLDVRELAPRNNNITNNTFENYHIAIDFAPRQANFSNNDNSDETRCYTMDNIVSDNQFANCKIGILNRSNFNSISDNTFINTEIDMALLNMFYAVHHNTIDQPGDNLWLWSVSDDYTAYASYLGYTNQSGSYIPKSEKFFHIICPGGTPVVHNHAGVEFIIADSLVKPEKSDINSDMNTDAKDLKLLKNSWLSAPADIPFNPQTTDTTGDGKIDLSDYSVVARQWYRDNPRQDFYSVNPKKPIDIAVGDMAVFEAGDEIAVIWDQPVSNISNVDYYTIAIFDQRGNELDRCGRSERRWNKIAVGNFLPDGGWLKENDNFEIAAVSSQPDQQGKYPVYIFHKGFRLPSAVLLEDNTNPITALTAGNFTTDTDDYDEIAVKVSGTTEITCLKPSDLSWQASVTGVAEDIIDIAAGEFDGRASQDEIAAITYSPGPALIYKIRIDGLYKSCADYGKKWHNIAVGSFDGQTVKENIVLTEAVTDENQTLGCWQFEENTGQYAYPGIGGPTLRLGSSASTWQDPEWSTEGYTGNCLHYISADGRPDGNIDLVRPESTEDLSEFNTDTFTVQAWIKLDSIPENTFDYYNPYMIISLGGKDGENFNKDVYFLRVTQRSEGVGMLNGYYYSEDGTGHSFSHPADLAAGQWYHVAFAHDGSSETNNTSIWVNGIEQTFSKAAHPRKDLQITGESLVIGASWVRSRGFNGLIDEVKISNAKLKTEDLLANTLSGPQKLYFFNDTDNTPLRELELDVINSTPLAISAGRLYADPQMDLYLRTNGISKQQFYSDYQLWKNSIAILTKNPGTVSAAAYWVGVNPQDQNQSSYRLVPIMR</sequence>
<evidence type="ECO:0000313" key="2">
    <source>
        <dbReference type="EMBL" id="AQQ69845.1"/>
    </source>
</evidence>
<dbReference type="InterPro" id="IPR012334">
    <property type="entry name" value="Pectin_lyas_fold"/>
</dbReference>
<dbReference type="InterPro" id="IPR002105">
    <property type="entry name" value="Dockerin_1_rpt"/>
</dbReference>
<proteinExistence type="predicted"/>
<dbReference type="SUPFAM" id="SSF51126">
    <property type="entry name" value="Pectin lyase-like"/>
    <property type="match status" value="1"/>
</dbReference>
<dbReference type="Gene3D" id="2.60.120.200">
    <property type="match status" value="1"/>
</dbReference>